<dbReference type="PANTHER" id="PTHR36166:SF1">
    <property type="entry name" value="SRPBCC DOMAIN-CONTAINING PROTEIN"/>
    <property type="match status" value="1"/>
</dbReference>
<dbReference type="InterPro" id="IPR023393">
    <property type="entry name" value="START-like_dom_sf"/>
</dbReference>
<reference evidence="1 2" key="1">
    <citation type="submission" date="2016-10" db="EMBL/GenBank/DDBJ databases">
        <authorList>
            <person name="de Groot N.N."/>
        </authorList>
    </citation>
    <scope>NUCLEOTIDE SEQUENCE [LARGE SCALE GENOMIC DNA]</scope>
    <source>
        <strain evidence="1 2">MON 2.2</strain>
    </source>
</reference>
<dbReference type="PANTHER" id="PTHR36166">
    <property type="entry name" value="CHROMOSOME 9, WHOLE GENOME SHOTGUN SEQUENCE"/>
    <property type="match status" value="1"/>
</dbReference>
<keyword evidence="2" id="KW-1185">Reference proteome</keyword>
<proteinExistence type="predicted"/>
<dbReference type="CDD" id="cd07822">
    <property type="entry name" value="SRPBCC_4"/>
    <property type="match status" value="1"/>
</dbReference>
<protein>
    <recommendedName>
        <fullName evidence="3">Polyketide cyclase / dehydrase and lipid transport</fullName>
    </recommendedName>
</protein>
<dbReference type="Gene3D" id="3.30.530.20">
    <property type="match status" value="1"/>
</dbReference>
<dbReference type="Proteomes" id="UP000198546">
    <property type="component" value="Chromosome i"/>
</dbReference>
<sequence length="159" mass="17408">MLVGAAAWQRANPFVIETRVDIAAPPEVVWGVLTNFEAYPEWNPGLVGMTGELEVGRTLRFSSDSTDDALTFEPVVREVRPGQHLRWEGSLLVPGLFDGEHAFDLEPLPGGGTRLTQSEHFRGVLVPFLTGWLDDGTRQDFLAVDEALHDRSLAVLAAG</sequence>
<evidence type="ECO:0008006" key="3">
    <source>
        <dbReference type="Google" id="ProtNLM"/>
    </source>
</evidence>
<dbReference type="EMBL" id="LT629688">
    <property type="protein sequence ID" value="SDD38071.1"/>
    <property type="molecule type" value="Genomic_DNA"/>
</dbReference>
<name>A0A1G6U9W7_9ACTN</name>
<dbReference type="InterPro" id="IPR019587">
    <property type="entry name" value="Polyketide_cyclase/dehydratase"/>
</dbReference>
<dbReference type="STRING" id="675864.SAMN04489747_0830"/>
<dbReference type="SUPFAM" id="SSF55961">
    <property type="entry name" value="Bet v1-like"/>
    <property type="match status" value="1"/>
</dbReference>
<dbReference type="Pfam" id="PF10604">
    <property type="entry name" value="Polyketide_cyc2"/>
    <property type="match status" value="1"/>
</dbReference>
<evidence type="ECO:0000313" key="2">
    <source>
        <dbReference type="Proteomes" id="UP000198546"/>
    </source>
</evidence>
<gene>
    <name evidence="1" type="ORF">SAMN04489747_0830</name>
</gene>
<organism evidence="1 2">
    <name type="scientific">Auraticoccus monumenti</name>
    <dbReference type="NCBI Taxonomy" id="675864"/>
    <lineage>
        <taxon>Bacteria</taxon>
        <taxon>Bacillati</taxon>
        <taxon>Actinomycetota</taxon>
        <taxon>Actinomycetes</taxon>
        <taxon>Propionibacteriales</taxon>
        <taxon>Propionibacteriaceae</taxon>
        <taxon>Auraticoccus</taxon>
    </lineage>
</organism>
<dbReference type="AlphaFoldDB" id="A0A1G6U9W7"/>
<evidence type="ECO:0000313" key="1">
    <source>
        <dbReference type="EMBL" id="SDD38071.1"/>
    </source>
</evidence>
<accession>A0A1G6U9W7</accession>